<organism evidence="3">
    <name type="scientific">Naegleria gruberi</name>
    <name type="common">Amoeba</name>
    <dbReference type="NCBI Taxonomy" id="5762"/>
    <lineage>
        <taxon>Eukaryota</taxon>
        <taxon>Discoba</taxon>
        <taxon>Heterolobosea</taxon>
        <taxon>Tetramitia</taxon>
        <taxon>Eutetramitia</taxon>
        <taxon>Vahlkampfiidae</taxon>
        <taxon>Naegleria</taxon>
    </lineage>
</organism>
<keyword evidence="3" id="KW-1185">Reference proteome</keyword>
<dbReference type="VEuPathDB" id="AmoebaDB:NAEGRDRAFT_54876"/>
<gene>
    <name evidence="2" type="ORF">NAEGRDRAFT_54876</name>
</gene>
<evidence type="ECO:0000313" key="3">
    <source>
        <dbReference type="Proteomes" id="UP000006671"/>
    </source>
</evidence>
<dbReference type="Proteomes" id="UP000006671">
    <property type="component" value="Unassembled WGS sequence"/>
</dbReference>
<dbReference type="RefSeq" id="XP_002668253.1">
    <property type="nucleotide sequence ID" value="XM_002668207.1"/>
</dbReference>
<dbReference type="AlphaFoldDB" id="D2W5Z3"/>
<sequence length="146" mass="17182">MVSRQFKYTNKMSIKSSCDIYDYQSSEEEEDNQEVMHFGEESCDDDLCSIDSTSSYNPEEDEEEEFDEYDYSDDEDESSERNTSREEKEPIIIYMEPIPCVATVPVWPAQNWGGYYHNGSPHCWPPAITFQWWPQQLPLISYKIAK</sequence>
<dbReference type="EMBL" id="GG739180">
    <property type="protein sequence ID" value="EFC35509.1"/>
    <property type="molecule type" value="Genomic_DNA"/>
</dbReference>
<reference evidence="2 3" key="1">
    <citation type="journal article" date="2010" name="Cell">
        <title>The genome of Naegleria gruberi illuminates early eukaryotic versatility.</title>
        <authorList>
            <person name="Fritz-Laylin L.K."/>
            <person name="Prochnik S.E."/>
            <person name="Ginger M.L."/>
            <person name="Dacks J.B."/>
            <person name="Carpenter M.L."/>
            <person name="Field M.C."/>
            <person name="Kuo A."/>
            <person name="Paredez A."/>
            <person name="Chapman J."/>
            <person name="Pham J."/>
            <person name="Shu S."/>
            <person name="Neupane R."/>
            <person name="Cipriano M."/>
            <person name="Mancuso J."/>
            <person name="Tu H."/>
            <person name="Salamov A."/>
            <person name="Lindquist E."/>
            <person name="Shapiro H."/>
            <person name="Lucas S."/>
            <person name="Grigoriev I.V."/>
            <person name="Cande W.Z."/>
            <person name="Fulton C."/>
            <person name="Rokhsar D.S."/>
            <person name="Dawson S.C."/>
        </authorList>
    </citation>
    <scope>NUCLEOTIDE SEQUENCE [LARGE SCALE GENOMIC DNA]</scope>
    <source>
        <strain evidence="2 3">NEG-M</strain>
    </source>
</reference>
<feature type="compositionally biased region" description="Basic and acidic residues" evidence="1">
    <location>
        <begin position="79"/>
        <end position="88"/>
    </location>
</feature>
<dbReference type="InParanoid" id="D2W5Z3"/>
<dbReference type="GeneID" id="8856425"/>
<accession>D2W5Z3</accession>
<evidence type="ECO:0000256" key="1">
    <source>
        <dbReference type="SAM" id="MobiDB-lite"/>
    </source>
</evidence>
<dbReference type="KEGG" id="ngr:NAEGRDRAFT_54876"/>
<name>D2W5Z3_NAEGR</name>
<feature type="non-terminal residue" evidence="2">
    <location>
        <position position="146"/>
    </location>
</feature>
<protein>
    <submittedName>
        <fullName evidence="2">Predicted protein</fullName>
    </submittedName>
</protein>
<proteinExistence type="predicted"/>
<evidence type="ECO:0000313" key="2">
    <source>
        <dbReference type="EMBL" id="EFC35509.1"/>
    </source>
</evidence>
<feature type="region of interest" description="Disordered" evidence="1">
    <location>
        <begin position="41"/>
        <end position="88"/>
    </location>
</feature>
<feature type="compositionally biased region" description="Acidic residues" evidence="1">
    <location>
        <begin position="58"/>
        <end position="78"/>
    </location>
</feature>